<dbReference type="AlphaFoldDB" id="A0A5C6T0F9"/>
<feature type="compositionally biased region" description="Basic and acidic residues" evidence="1">
    <location>
        <begin position="13"/>
        <end position="24"/>
    </location>
</feature>
<dbReference type="Proteomes" id="UP000321331">
    <property type="component" value="Unassembled WGS sequence"/>
</dbReference>
<feature type="compositionally biased region" description="Polar residues" evidence="1">
    <location>
        <begin position="116"/>
        <end position="129"/>
    </location>
</feature>
<sequence>MPPPKYVPTVFYARDKSPLEEHNGPRASIEGVDEEEEEEEEELLPKIVSDLVDYESCEEEFDSSKSEQDSKPEKRALYPEDESDEEAAGAKVAPPAKHQRRSQVNSSVPPRRSKRVASTSSLQGENTSGVGKEKPVTGKRGRGQASIKEESGDSCSVGREPRDSKRTNGGSI</sequence>
<name>A0A5C6T0F9_FUSOC</name>
<feature type="compositionally biased region" description="Basic and acidic residues" evidence="1">
    <location>
        <begin position="62"/>
        <end position="78"/>
    </location>
</feature>
<evidence type="ECO:0000313" key="3">
    <source>
        <dbReference type="Proteomes" id="UP000321331"/>
    </source>
</evidence>
<organism evidence="2 3">
    <name type="scientific">Fusarium oxysporum f. sp. cubense</name>
    <dbReference type="NCBI Taxonomy" id="61366"/>
    <lineage>
        <taxon>Eukaryota</taxon>
        <taxon>Fungi</taxon>
        <taxon>Dikarya</taxon>
        <taxon>Ascomycota</taxon>
        <taxon>Pezizomycotina</taxon>
        <taxon>Sordariomycetes</taxon>
        <taxon>Hypocreomycetidae</taxon>
        <taxon>Hypocreales</taxon>
        <taxon>Nectriaceae</taxon>
        <taxon>Fusarium</taxon>
        <taxon>Fusarium oxysporum species complex</taxon>
    </lineage>
</organism>
<feature type="compositionally biased region" description="Acidic residues" evidence="1">
    <location>
        <begin position="31"/>
        <end position="42"/>
    </location>
</feature>
<dbReference type="EMBL" id="VMNF01000007">
    <property type="protein sequence ID" value="TXC04166.1"/>
    <property type="molecule type" value="Genomic_DNA"/>
</dbReference>
<gene>
    <name evidence="2" type="ORF">FocTR4_00001862</name>
</gene>
<evidence type="ECO:0000256" key="1">
    <source>
        <dbReference type="SAM" id="MobiDB-lite"/>
    </source>
</evidence>
<reference evidence="2 3" key="1">
    <citation type="submission" date="2019-07" db="EMBL/GenBank/DDBJ databases">
        <title>The First High-Quality Draft Genome Sequence of the Causal Agent of the Current Panama Disease Epidemic.</title>
        <authorList>
            <person name="Warmington R.J."/>
            <person name="Kay W."/>
            <person name="Jeffries A."/>
            <person name="Bebber D."/>
            <person name="Moore K."/>
            <person name="Studholme D.J."/>
        </authorList>
    </citation>
    <scope>NUCLEOTIDE SEQUENCE [LARGE SCALE GENOMIC DNA]</scope>
    <source>
        <strain evidence="2 3">TR4</strain>
    </source>
</reference>
<feature type="region of interest" description="Disordered" evidence="1">
    <location>
        <begin position="1"/>
        <end position="43"/>
    </location>
</feature>
<accession>A0A5C6T0F9</accession>
<protein>
    <submittedName>
        <fullName evidence="2">Uncharacterized protein</fullName>
    </submittedName>
</protein>
<comment type="caution">
    <text evidence="2">The sequence shown here is derived from an EMBL/GenBank/DDBJ whole genome shotgun (WGS) entry which is preliminary data.</text>
</comment>
<evidence type="ECO:0000313" key="2">
    <source>
        <dbReference type="EMBL" id="TXC04166.1"/>
    </source>
</evidence>
<feature type="region of interest" description="Disordered" evidence="1">
    <location>
        <begin position="56"/>
        <end position="172"/>
    </location>
</feature>
<proteinExistence type="predicted"/>